<dbReference type="Gramene" id="OPUNC08G15620.1">
    <property type="protein sequence ID" value="OPUNC08G15620.1"/>
    <property type="gene ID" value="OPUNC08G15620"/>
</dbReference>
<dbReference type="EnsemblPlants" id="OPUNC08G15620.1">
    <property type="protein sequence ID" value="OPUNC08G15620.1"/>
    <property type="gene ID" value="OPUNC08G15620"/>
</dbReference>
<dbReference type="Gene3D" id="3.40.395.10">
    <property type="entry name" value="Adenoviral Proteinase, Chain A"/>
    <property type="match status" value="1"/>
</dbReference>
<dbReference type="eggNOG" id="KOG0778">
    <property type="taxonomic scope" value="Eukaryota"/>
</dbReference>
<evidence type="ECO:0000256" key="3">
    <source>
        <dbReference type="ARBA" id="ARBA00022801"/>
    </source>
</evidence>
<keyword evidence="3" id="KW-0378">Hydrolase</keyword>
<dbReference type="AlphaFoldDB" id="A0A0E0LVT8"/>
<dbReference type="PANTHER" id="PTHR34835">
    <property type="entry name" value="OS07G0283600 PROTEIN-RELATED"/>
    <property type="match status" value="1"/>
</dbReference>
<reference evidence="5" key="2">
    <citation type="submission" date="2018-05" db="EMBL/GenBank/DDBJ databases">
        <title>OpunRS2 (Oryza punctata Reference Sequence Version 2).</title>
        <authorList>
            <person name="Zhang J."/>
            <person name="Kudrna D."/>
            <person name="Lee S."/>
            <person name="Talag J."/>
            <person name="Welchert J."/>
            <person name="Wing R.A."/>
        </authorList>
    </citation>
    <scope>NUCLEOTIDE SEQUENCE [LARGE SCALE GENOMIC DNA]</scope>
</reference>
<feature type="domain" description="Ubiquitin-like protease family profile" evidence="4">
    <location>
        <begin position="598"/>
        <end position="650"/>
    </location>
</feature>
<dbReference type="SUPFAM" id="SSF54001">
    <property type="entry name" value="Cysteine proteinases"/>
    <property type="match status" value="1"/>
</dbReference>
<evidence type="ECO:0000256" key="2">
    <source>
        <dbReference type="ARBA" id="ARBA00022670"/>
    </source>
</evidence>
<dbReference type="InterPro" id="IPR003653">
    <property type="entry name" value="Peptidase_C48_C"/>
</dbReference>
<name>A0A0E0LVT8_ORYPU</name>
<dbReference type="InterPro" id="IPR038765">
    <property type="entry name" value="Papain-like_cys_pep_sf"/>
</dbReference>
<evidence type="ECO:0000313" key="6">
    <source>
        <dbReference type="Proteomes" id="UP000026962"/>
    </source>
</evidence>
<dbReference type="HOGENOM" id="CLU_007688_0_0_1"/>
<comment type="similarity">
    <text evidence="1">Belongs to the peptidase C48 family.</text>
</comment>
<dbReference type="GO" id="GO:0006508">
    <property type="term" value="P:proteolysis"/>
    <property type="evidence" value="ECO:0007669"/>
    <property type="project" value="UniProtKB-KW"/>
</dbReference>
<sequence length="758" mass="86105">MDSLRFDVNLIVKDMKMKLMNSSANVFHKQKANKGKAAVKNDCSFTRFSGKYFSEVLSFLSPPQRSVIKDHGFSQKKVDLKSREIILKEKTIPMTNESFNTILRLPIGGLPFGTNYDTGKNCTLSKFGINSLPSMKFFWDLLIHNKDLDDDRLMTTFLIVALTSFLCPNSSFYPSTKYLTIFEDVALLDSYDWCKFVYKWCLLYIKKFQKSNSLGGYYFYWAISSDLYFIYVLYLNFVDFGQKNIDESNYGLRPMKDICSTSYSEHSPDMDNSIPFHDKLDSTIGDLLLEYLKDNICTLLQSHCSASHANSNKSCEDLLISVLVMLAKDNVGILVQSDDINVNAGGDDAIQADDSEIPSCNTNANADEYVPLNDDLRHDIPFITNVGPLELLPSSLVVLQIQVLSVGDNEALKKIVASAVVAAAAAVRKVAIKFKLRLPQINNCASEKIDVDILRPTRHLFPGEEEANVTPSSYELSLHGISFHSVEDTPEEMICSKSKDQGGGKTPCVENLKKRVLKDITNSPEMVAGQSNFADRSKKMCATAVRLYNSINQITNRSCDVSTSGGKIPQHGPRRILAPASCDVVNIDNEQLIMNLSLADLEKLYFPIHYNQHWFLLIVDIKDRMFVFLDSLHEADHEYFENIILLLRSNFQEVWDKYVCTLWILTLSRLFFLLYLARSLSMLLAFSFSLCDSGIFTMKYMEIWSPRTMMINEFTKEHINNIRVKYVNGIFFHPKNKLLQTEIEDVVVNRFDPINNSC</sequence>
<keyword evidence="6" id="KW-1185">Reference proteome</keyword>
<organism evidence="5">
    <name type="scientific">Oryza punctata</name>
    <name type="common">Red rice</name>
    <dbReference type="NCBI Taxonomy" id="4537"/>
    <lineage>
        <taxon>Eukaryota</taxon>
        <taxon>Viridiplantae</taxon>
        <taxon>Streptophyta</taxon>
        <taxon>Embryophyta</taxon>
        <taxon>Tracheophyta</taxon>
        <taxon>Spermatophyta</taxon>
        <taxon>Magnoliopsida</taxon>
        <taxon>Liliopsida</taxon>
        <taxon>Poales</taxon>
        <taxon>Poaceae</taxon>
        <taxon>BOP clade</taxon>
        <taxon>Oryzoideae</taxon>
        <taxon>Oryzeae</taxon>
        <taxon>Oryzinae</taxon>
        <taxon>Oryza</taxon>
    </lineage>
</organism>
<dbReference type="Proteomes" id="UP000026962">
    <property type="component" value="Chromosome 8"/>
</dbReference>
<proteinExistence type="inferred from homology"/>
<accession>A0A0E0LVT8</accession>
<evidence type="ECO:0000259" key="4">
    <source>
        <dbReference type="Pfam" id="PF02902"/>
    </source>
</evidence>
<protein>
    <recommendedName>
        <fullName evidence="4">Ubiquitin-like protease family profile domain-containing protein</fullName>
    </recommendedName>
</protein>
<dbReference type="GO" id="GO:0008234">
    <property type="term" value="F:cysteine-type peptidase activity"/>
    <property type="evidence" value="ECO:0007669"/>
    <property type="project" value="InterPro"/>
</dbReference>
<dbReference type="OMA" id="AVSDWIC"/>
<dbReference type="Pfam" id="PF02902">
    <property type="entry name" value="Peptidase_C48"/>
    <property type="match status" value="1"/>
</dbReference>
<dbReference type="PANTHER" id="PTHR34835:SF60">
    <property type="entry name" value="OS10G0490300 PROTEIN"/>
    <property type="match status" value="1"/>
</dbReference>
<evidence type="ECO:0000313" key="5">
    <source>
        <dbReference type="EnsemblPlants" id="OPUNC08G15620.1"/>
    </source>
</evidence>
<evidence type="ECO:0000256" key="1">
    <source>
        <dbReference type="ARBA" id="ARBA00005234"/>
    </source>
</evidence>
<reference evidence="5" key="1">
    <citation type="submission" date="2015-04" db="UniProtKB">
        <authorList>
            <consortium name="EnsemblPlants"/>
        </authorList>
    </citation>
    <scope>IDENTIFICATION</scope>
</reference>
<keyword evidence="2" id="KW-0645">Protease</keyword>